<dbReference type="AlphaFoldDB" id="A0A3P6C2N4"/>
<gene>
    <name evidence="2" type="ORF">BOLC4T24907H</name>
</gene>
<evidence type="ECO:0000256" key="1">
    <source>
        <dbReference type="SAM" id="MobiDB-lite"/>
    </source>
</evidence>
<feature type="region of interest" description="Disordered" evidence="1">
    <location>
        <begin position="1"/>
        <end position="29"/>
    </location>
</feature>
<proteinExistence type="predicted"/>
<sequence>MSHRFSRADKGKGKAALEPPAKRPPVHIPATDNNALIAANKLTLIGRATNPVLQRTRAVVDFLPQV</sequence>
<organism evidence="2">
    <name type="scientific">Brassica oleracea</name>
    <name type="common">Wild cabbage</name>
    <dbReference type="NCBI Taxonomy" id="3712"/>
    <lineage>
        <taxon>Eukaryota</taxon>
        <taxon>Viridiplantae</taxon>
        <taxon>Streptophyta</taxon>
        <taxon>Embryophyta</taxon>
        <taxon>Tracheophyta</taxon>
        <taxon>Spermatophyta</taxon>
        <taxon>Magnoliopsida</taxon>
        <taxon>eudicotyledons</taxon>
        <taxon>Gunneridae</taxon>
        <taxon>Pentapetalae</taxon>
        <taxon>rosids</taxon>
        <taxon>malvids</taxon>
        <taxon>Brassicales</taxon>
        <taxon>Brassicaceae</taxon>
        <taxon>Brassiceae</taxon>
        <taxon>Brassica</taxon>
    </lineage>
</organism>
<protein>
    <submittedName>
        <fullName evidence="2">Uncharacterized protein</fullName>
    </submittedName>
</protein>
<reference evidence="2" key="1">
    <citation type="submission" date="2018-11" db="EMBL/GenBank/DDBJ databases">
        <authorList>
            <consortium name="Genoscope - CEA"/>
            <person name="William W."/>
        </authorList>
    </citation>
    <scope>NUCLEOTIDE SEQUENCE</scope>
</reference>
<name>A0A3P6C2N4_BRAOL</name>
<evidence type="ECO:0000313" key="2">
    <source>
        <dbReference type="EMBL" id="VDD09456.1"/>
    </source>
</evidence>
<feature type="compositionally biased region" description="Basic and acidic residues" evidence="1">
    <location>
        <begin position="1"/>
        <end position="12"/>
    </location>
</feature>
<accession>A0A3P6C2N4</accession>
<dbReference type="EMBL" id="LR031873">
    <property type="protein sequence ID" value="VDD09456.1"/>
    <property type="molecule type" value="Genomic_DNA"/>
</dbReference>